<feature type="transmembrane region" description="Helical" evidence="6">
    <location>
        <begin position="37"/>
        <end position="57"/>
    </location>
</feature>
<dbReference type="RefSeq" id="WP_279299487.1">
    <property type="nucleotide sequence ID" value="NZ_JAOTIF010000027.1"/>
</dbReference>
<dbReference type="InterPro" id="IPR005496">
    <property type="entry name" value="Integral_membrane_TerC"/>
</dbReference>
<dbReference type="GO" id="GO:0016020">
    <property type="term" value="C:membrane"/>
    <property type="evidence" value="ECO:0007669"/>
    <property type="project" value="UniProtKB-SubCell"/>
</dbReference>
<keyword evidence="8" id="KW-1185">Reference proteome</keyword>
<feature type="transmembrane region" description="Helical" evidence="6">
    <location>
        <begin position="77"/>
        <end position="95"/>
    </location>
</feature>
<evidence type="ECO:0000256" key="2">
    <source>
        <dbReference type="ARBA" id="ARBA00007511"/>
    </source>
</evidence>
<organism evidence="7 8">
    <name type="scientific">Paraflavisolibacter caeni</name>
    <dbReference type="NCBI Taxonomy" id="2982496"/>
    <lineage>
        <taxon>Bacteria</taxon>
        <taxon>Pseudomonadati</taxon>
        <taxon>Bacteroidota</taxon>
        <taxon>Chitinophagia</taxon>
        <taxon>Chitinophagales</taxon>
        <taxon>Chitinophagaceae</taxon>
        <taxon>Paraflavisolibacter</taxon>
    </lineage>
</organism>
<dbReference type="Proteomes" id="UP001155483">
    <property type="component" value="Unassembled WGS sequence"/>
</dbReference>
<gene>
    <name evidence="7" type="ORF">OCK74_23215</name>
</gene>
<comment type="similarity">
    <text evidence="2">Belongs to the TerC family.</text>
</comment>
<evidence type="ECO:0000256" key="3">
    <source>
        <dbReference type="ARBA" id="ARBA00022692"/>
    </source>
</evidence>
<dbReference type="AlphaFoldDB" id="A0A9X3B9I4"/>
<keyword evidence="5 6" id="KW-0472">Membrane</keyword>
<evidence type="ECO:0000313" key="8">
    <source>
        <dbReference type="Proteomes" id="UP001155483"/>
    </source>
</evidence>
<feature type="transmembrane region" description="Helical" evidence="6">
    <location>
        <begin position="252"/>
        <end position="270"/>
    </location>
</feature>
<evidence type="ECO:0000256" key="1">
    <source>
        <dbReference type="ARBA" id="ARBA00004141"/>
    </source>
</evidence>
<name>A0A9X3B9I4_9BACT</name>
<dbReference type="Pfam" id="PF03741">
    <property type="entry name" value="TerC"/>
    <property type="match status" value="1"/>
</dbReference>
<sequence length="308" mass="35241">MNGILPWILFNAFVLLMLALDLGVFHKKDKPVTFKEALAWSGVWITLALIFNGWIYYSMGQQPALEYLTGYLIEKSLSVDNIFVFVLLFSFFKIPAKYQHRVLFWGVIGALIMRGIFIAAGTFLITKFHWIIYIFGVFLIYTGYKMFKEPIEKIHPEDNPLVRWFTKKGKATTELHGHDFFVTVDGKNLATPLFLCLLSIEFSDIIFAVDSIPAIFAITEDPFIVYTSNVFAILGLRSLYFALEGVIRRFPYLRYGLAIILVFIGLKMVLSEVFKIPIWASLIFIAIVLVASGLWNKIAKKSRLPHSK</sequence>
<feature type="transmembrane region" description="Helical" evidence="6">
    <location>
        <begin position="130"/>
        <end position="147"/>
    </location>
</feature>
<feature type="transmembrane region" description="Helical" evidence="6">
    <location>
        <begin position="193"/>
        <end position="217"/>
    </location>
</feature>
<feature type="transmembrane region" description="Helical" evidence="6">
    <location>
        <begin position="102"/>
        <end position="124"/>
    </location>
</feature>
<evidence type="ECO:0000256" key="6">
    <source>
        <dbReference type="SAM" id="Phobius"/>
    </source>
</evidence>
<accession>A0A9X3B9I4</accession>
<feature type="transmembrane region" description="Helical" evidence="6">
    <location>
        <begin position="276"/>
        <end position="295"/>
    </location>
</feature>
<dbReference type="NCBIfam" id="TIGR03718">
    <property type="entry name" value="R_switched_Alx"/>
    <property type="match status" value="1"/>
</dbReference>
<reference evidence="7" key="2">
    <citation type="submission" date="2023-04" db="EMBL/GenBank/DDBJ databases">
        <title>Paracnuella aquatica gen. nov., sp. nov., a member of the family Chitinophagaceae isolated from a hot spring.</title>
        <authorList>
            <person name="Wang C."/>
        </authorList>
    </citation>
    <scope>NUCLEOTIDE SEQUENCE</scope>
    <source>
        <strain evidence="7">LB-8</strain>
    </source>
</reference>
<proteinExistence type="inferred from homology"/>
<dbReference type="PANTHER" id="PTHR30238:SF0">
    <property type="entry name" value="THYLAKOID MEMBRANE PROTEIN TERC, CHLOROPLASTIC"/>
    <property type="match status" value="1"/>
</dbReference>
<feature type="transmembrane region" description="Helical" evidence="6">
    <location>
        <begin position="6"/>
        <end position="25"/>
    </location>
</feature>
<feature type="transmembrane region" description="Helical" evidence="6">
    <location>
        <begin position="223"/>
        <end position="240"/>
    </location>
</feature>
<evidence type="ECO:0000256" key="4">
    <source>
        <dbReference type="ARBA" id="ARBA00022989"/>
    </source>
</evidence>
<keyword evidence="3 6" id="KW-0812">Transmembrane</keyword>
<comment type="subcellular location">
    <subcellularLocation>
        <location evidence="1">Membrane</location>
        <topology evidence="1">Multi-pass membrane protein</topology>
    </subcellularLocation>
</comment>
<evidence type="ECO:0000313" key="7">
    <source>
        <dbReference type="EMBL" id="MCU7552050.1"/>
    </source>
</evidence>
<dbReference type="PANTHER" id="PTHR30238">
    <property type="entry name" value="MEMBRANE BOUND PREDICTED REDOX MODULATOR"/>
    <property type="match status" value="1"/>
</dbReference>
<protein>
    <submittedName>
        <fullName evidence="7">TerC family protein</fullName>
    </submittedName>
</protein>
<evidence type="ECO:0000256" key="5">
    <source>
        <dbReference type="ARBA" id="ARBA00023136"/>
    </source>
</evidence>
<keyword evidence="4 6" id="KW-1133">Transmembrane helix</keyword>
<reference evidence="7" key="1">
    <citation type="submission" date="2022-09" db="EMBL/GenBank/DDBJ databases">
        <authorList>
            <person name="Yuan C."/>
            <person name="Ke Z."/>
        </authorList>
    </citation>
    <scope>NUCLEOTIDE SEQUENCE</scope>
    <source>
        <strain evidence="7">LB-8</strain>
    </source>
</reference>
<comment type="caution">
    <text evidence="7">The sequence shown here is derived from an EMBL/GenBank/DDBJ whole genome shotgun (WGS) entry which is preliminary data.</text>
</comment>
<dbReference type="EMBL" id="JAOTIF010000027">
    <property type="protein sequence ID" value="MCU7552050.1"/>
    <property type="molecule type" value="Genomic_DNA"/>
</dbReference>
<dbReference type="InterPro" id="IPR022369">
    <property type="entry name" value="Integral_membrane_TerC_rswitch"/>
</dbReference>